<dbReference type="SUPFAM" id="SSF49785">
    <property type="entry name" value="Galactose-binding domain-like"/>
    <property type="match status" value="1"/>
</dbReference>
<dbReference type="PANTHER" id="PTHR13194:SF19">
    <property type="entry name" value="NAD(P)-BINDING ROSSMANN-FOLD SUPERFAMILY PROTEIN"/>
    <property type="match status" value="1"/>
</dbReference>
<dbReference type="InterPro" id="IPR008979">
    <property type="entry name" value="Galactose-bd-like_sf"/>
</dbReference>
<dbReference type="RefSeq" id="WP_205712550.1">
    <property type="nucleotide sequence ID" value="NZ_SIJK02000001.1"/>
</dbReference>
<accession>A0ABS4D4H4</accession>
<dbReference type="Pfam" id="PF08547">
    <property type="entry name" value="CIA30"/>
    <property type="match status" value="1"/>
</dbReference>
<organism evidence="3 4">
    <name type="scientific">Candidatus Chloroploca mongolica</name>
    <dbReference type="NCBI Taxonomy" id="2528176"/>
    <lineage>
        <taxon>Bacteria</taxon>
        <taxon>Bacillati</taxon>
        <taxon>Chloroflexota</taxon>
        <taxon>Chloroflexia</taxon>
        <taxon>Chloroflexales</taxon>
        <taxon>Chloroflexineae</taxon>
        <taxon>Oscillochloridaceae</taxon>
        <taxon>Candidatus Chloroploca</taxon>
    </lineage>
</organism>
<protein>
    <submittedName>
        <fullName evidence="3">CIA30 family protein</fullName>
    </submittedName>
</protein>
<evidence type="ECO:0000313" key="3">
    <source>
        <dbReference type="EMBL" id="MBP1464325.1"/>
    </source>
</evidence>
<keyword evidence="4" id="KW-1185">Reference proteome</keyword>
<evidence type="ECO:0000256" key="1">
    <source>
        <dbReference type="ARBA" id="ARBA00007884"/>
    </source>
</evidence>
<evidence type="ECO:0000313" key="4">
    <source>
        <dbReference type="Proteomes" id="UP001193081"/>
    </source>
</evidence>
<dbReference type="InterPro" id="IPR013857">
    <property type="entry name" value="NADH-UbQ_OxRdtase-assoc_prot30"/>
</dbReference>
<gene>
    <name evidence="3" type="ORF">EYB53_001260</name>
</gene>
<proteinExistence type="inferred from homology"/>
<comment type="caution">
    <text evidence="3">The sequence shown here is derived from an EMBL/GenBank/DDBJ whole genome shotgun (WGS) entry which is preliminary data.</text>
</comment>
<name>A0ABS4D4H4_9CHLR</name>
<feature type="domain" description="NADH:ubiquinone oxidoreductase intermediate-associated protein 30" evidence="2">
    <location>
        <begin position="12"/>
        <end position="153"/>
    </location>
</feature>
<dbReference type="EMBL" id="SIJK02000001">
    <property type="protein sequence ID" value="MBP1464325.1"/>
    <property type="molecule type" value="Genomic_DNA"/>
</dbReference>
<dbReference type="InterPro" id="IPR039131">
    <property type="entry name" value="NDUFAF1"/>
</dbReference>
<reference evidence="3 4" key="1">
    <citation type="submission" date="2021-03" db="EMBL/GenBank/DDBJ databases">
        <authorList>
            <person name="Grouzdev D.S."/>
        </authorList>
    </citation>
    <scope>NUCLEOTIDE SEQUENCE [LARGE SCALE GENOMIC DNA]</scope>
    <source>
        <strain evidence="3 4">M50-1</strain>
    </source>
</reference>
<dbReference type="PANTHER" id="PTHR13194">
    <property type="entry name" value="COMPLEX I INTERMEDIATE-ASSOCIATED PROTEIN 30"/>
    <property type="match status" value="1"/>
</dbReference>
<evidence type="ECO:0000259" key="2">
    <source>
        <dbReference type="Pfam" id="PF08547"/>
    </source>
</evidence>
<dbReference type="Proteomes" id="UP001193081">
    <property type="component" value="Unassembled WGS sequence"/>
</dbReference>
<comment type="similarity">
    <text evidence="1">Belongs to the CIA30 family.</text>
</comment>
<sequence length="168" mass="18829">MPPTPYLISDLHDPAAPGQWRGFSDRVMGGISREEVTVDTIEGQRCLRLRGEVRLENQGGFVQMALPLETADGPLDAQAYTGIRLSVWGNGETYRVHLRTSACRRPQQFYWAEFRAVAEWHLVDLPFAAFAPKWLEAPLNPGALTRLGIVAYGRQFHADIAIARVALW</sequence>